<evidence type="ECO:0000256" key="1">
    <source>
        <dbReference type="ARBA" id="ARBA00023172"/>
    </source>
</evidence>
<feature type="domain" description="Tyr recombinase" evidence="2">
    <location>
        <begin position="1"/>
        <end position="121"/>
    </location>
</feature>
<comment type="caution">
    <text evidence="3">The sequence shown here is derived from an EMBL/GenBank/DDBJ whole genome shotgun (WGS) entry which is preliminary data.</text>
</comment>
<dbReference type="GO" id="GO:0006310">
    <property type="term" value="P:DNA recombination"/>
    <property type="evidence" value="ECO:0007669"/>
    <property type="project" value="UniProtKB-KW"/>
</dbReference>
<dbReference type="EMBL" id="QRTC01000060">
    <property type="protein sequence ID" value="RGQ35892.1"/>
    <property type="molecule type" value="Genomic_DNA"/>
</dbReference>
<feature type="non-terminal residue" evidence="3">
    <location>
        <position position="1"/>
    </location>
</feature>
<dbReference type="GO" id="GO:0015074">
    <property type="term" value="P:DNA integration"/>
    <property type="evidence" value="ECO:0007669"/>
    <property type="project" value="InterPro"/>
</dbReference>
<sequence length="134" mass="15097">SLRSLKLPASVIDLLRQHKIEQSKERLKLGDQWVNTDRLFVAWNGYPLNPNTPLNWLNRFFKRTGLRRVNIHSFRHLNASLLITNGVDPRTVSASLGHSQTSTTLNIYAHTFAVAQAQASEAIANALNLNQKKA</sequence>
<dbReference type="InterPro" id="IPR013762">
    <property type="entry name" value="Integrase-like_cat_sf"/>
</dbReference>
<dbReference type="Gene3D" id="1.10.443.10">
    <property type="entry name" value="Intergrase catalytic core"/>
    <property type="match status" value="1"/>
</dbReference>
<dbReference type="InterPro" id="IPR011010">
    <property type="entry name" value="DNA_brk_join_enz"/>
</dbReference>
<accession>A0A412AUW6</accession>
<evidence type="ECO:0000313" key="4">
    <source>
        <dbReference type="Proteomes" id="UP000284751"/>
    </source>
</evidence>
<dbReference type="AlphaFoldDB" id="A0A412AUW6"/>
<gene>
    <name evidence="3" type="ORF">DWY99_12130</name>
</gene>
<dbReference type="InterPro" id="IPR050090">
    <property type="entry name" value="Tyrosine_recombinase_XerCD"/>
</dbReference>
<evidence type="ECO:0000259" key="2">
    <source>
        <dbReference type="PROSITE" id="PS51898"/>
    </source>
</evidence>
<organism evidence="3 4">
    <name type="scientific">[Clostridium] leptum</name>
    <dbReference type="NCBI Taxonomy" id="1535"/>
    <lineage>
        <taxon>Bacteria</taxon>
        <taxon>Bacillati</taxon>
        <taxon>Bacillota</taxon>
        <taxon>Clostridia</taxon>
        <taxon>Eubacteriales</taxon>
        <taxon>Oscillospiraceae</taxon>
        <taxon>Oscillospiraceae incertae sedis</taxon>
    </lineage>
</organism>
<evidence type="ECO:0000313" key="3">
    <source>
        <dbReference type="EMBL" id="RGQ35892.1"/>
    </source>
</evidence>
<reference evidence="3 4" key="1">
    <citation type="submission" date="2018-08" db="EMBL/GenBank/DDBJ databases">
        <title>A genome reference for cultivated species of the human gut microbiota.</title>
        <authorList>
            <person name="Zou Y."/>
            <person name="Xue W."/>
            <person name="Luo G."/>
        </authorList>
    </citation>
    <scope>NUCLEOTIDE SEQUENCE [LARGE SCALE GENOMIC DNA]</scope>
    <source>
        <strain evidence="3 4">AF28-26</strain>
    </source>
</reference>
<dbReference type="PANTHER" id="PTHR30349">
    <property type="entry name" value="PHAGE INTEGRASE-RELATED"/>
    <property type="match status" value="1"/>
</dbReference>
<protein>
    <submittedName>
        <fullName evidence="3">Site-specific integrase</fullName>
    </submittedName>
</protein>
<dbReference type="PANTHER" id="PTHR30349:SF91">
    <property type="entry name" value="INTA PROTEIN"/>
    <property type="match status" value="1"/>
</dbReference>
<dbReference type="GO" id="GO:0003677">
    <property type="term" value="F:DNA binding"/>
    <property type="evidence" value="ECO:0007669"/>
    <property type="project" value="InterPro"/>
</dbReference>
<dbReference type="SUPFAM" id="SSF56349">
    <property type="entry name" value="DNA breaking-rejoining enzymes"/>
    <property type="match status" value="1"/>
</dbReference>
<dbReference type="Proteomes" id="UP000284751">
    <property type="component" value="Unassembled WGS sequence"/>
</dbReference>
<keyword evidence="1" id="KW-0233">DNA recombination</keyword>
<name>A0A412AUW6_9FIRM</name>
<dbReference type="PROSITE" id="PS51898">
    <property type="entry name" value="TYR_RECOMBINASE"/>
    <property type="match status" value="1"/>
</dbReference>
<proteinExistence type="predicted"/>
<dbReference type="Pfam" id="PF00589">
    <property type="entry name" value="Phage_integrase"/>
    <property type="match status" value="1"/>
</dbReference>
<dbReference type="InterPro" id="IPR002104">
    <property type="entry name" value="Integrase_catalytic"/>
</dbReference>